<name>A0A5A7NPQ6_9MICC</name>
<dbReference type="Gene3D" id="3.40.50.10330">
    <property type="entry name" value="Probable inorganic polyphosphate/atp-NAD kinase, domain 1"/>
    <property type="match status" value="1"/>
</dbReference>
<comment type="cofactor">
    <cofactor evidence="1">
        <name>Mg(2+)</name>
        <dbReference type="ChEBI" id="CHEBI:18420"/>
    </cofactor>
</comment>
<feature type="compositionally biased region" description="Polar residues" evidence="9">
    <location>
        <begin position="266"/>
        <end position="278"/>
    </location>
</feature>
<evidence type="ECO:0000256" key="1">
    <source>
        <dbReference type="ARBA" id="ARBA00001946"/>
    </source>
</evidence>
<feature type="region of interest" description="Disordered" evidence="9">
    <location>
        <begin position="256"/>
        <end position="283"/>
    </location>
</feature>
<dbReference type="GO" id="GO:0008654">
    <property type="term" value="P:phospholipid biosynthetic process"/>
    <property type="evidence" value="ECO:0007669"/>
    <property type="project" value="UniProtKB-KW"/>
</dbReference>
<evidence type="ECO:0000256" key="5">
    <source>
        <dbReference type="ARBA" id="ARBA00022777"/>
    </source>
</evidence>
<evidence type="ECO:0000259" key="10">
    <source>
        <dbReference type="PROSITE" id="PS50146"/>
    </source>
</evidence>
<dbReference type="InterPro" id="IPR045540">
    <property type="entry name" value="YegS/DAGK_C"/>
</dbReference>
<evidence type="ECO:0000256" key="6">
    <source>
        <dbReference type="ARBA" id="ARBA00022840"/>
    </source>
</evidence>
<accession>A0A5A7NPQ6</accession>
<evidence type="ECO:0000256" key="8">
    <source>
        <dbReference type="ARBA" id="ARBA00023264"/>
    </source>
</evidence>
<evidence type="ECO:0000256" key="9">
    <source>
        <dbReference type="SAM" id="MobiDB-lite"/>
    </source>
</evidence>
<protein>
    <submittedName>
        <fullName evidence="11">Lipid kinase</fullName>
    </submittedName>
</protein>
<sequence length="322" mass="33003">MAEPGFLVSVNTAAGSANRRAIDAALEVLRHQPAGVEVADTASVEELDRALEGLDGRRLVVLGGDGSLHAAVQCLHSRGRLKQSGPIGLVPLGTGNDLAGTLNIPLDPAQAARVVLAGQARPIELLVADDGGVAVNAVHVGIGVAAAQKGAAAKRALRRFRLGKLGYAAGAIAAGATQPGWYLEVAVDGRVIHGGDTPVLMASLALGGTIGGGARLVPEADPHDGQVDVIVWEAVSLPARLAYALELRSGNHAKRDDVRAGRGTAVTISSPRAPFSTSDDGELQGPFTRRSWKVEPAAWQVIVPAPDRTSSCGPASTWPSTT</sequence>
<reference evidence="11 12" key="1">
    <citation type="submission" date="2019-09" db="EMBL/GenBank/DDBJ databases">
        <title>Arthrobacter zafarii sp. nov., a moderately thermotolerant and halotolerant actinobacterium isolated from Cholistan desert soil of Pakistan.</title>
        <authorList>
            <person name="Amin A."/>
            <person name="Ahmed I."/>
            <person name="Khalid N."/>
            <person name="Schumann P."/>
            <person name="Busse H.J."/>
            <person name="Khan I.U."/>
            <person name="Li S."/>
            <person name="Li W.J."/>
        </authorList>
    </citation>
    <scope>NUCLEOTIDE SEQUENCE [LARGE SCALE GENOMIC DNA]</scope>
    <source>
        <strain evidence="11 12">NCCP-1664</strain>
    </source>
</reference>
<dbReference type="Pfam" id="PF00781">
    <property type="entry name" value="DAGK_cat"/>
    <property type="match status" value="1"/>
</dbReference>
<organism evidence="11 12">
    <name type="scientific">Zafaria cholistanensis</name>
    <dbReference type="NCBI Taxonomy" id="1682741"/>
    <lineage>
        <taxon>Bacteria</taxon>
        <taxon>Bacillati</taxon>
        <taxon>Actinomycetota</taxon>
        <taxon>Actinomycetes</taxon>
        <taxon>Micrococcales</taxon>
        <taxon>Micrococcaceae</taxon>
        <taxon>Zafaria</taxon>
    </lineage>
</organism>
<comment type="similarity">
    <text evidence="2">Belongs to the diacylglycerol/lipid kinase family.</text>
</comment>
<dbReference type="OrthoDB" id="142078at2"/>
<evidence type="ECO:0000313" key="12">
    <source>
        <dbReference type="Proteomes" id="UP000325307"/>
    </source>
</evidence>
<dbReference type="PROSITE" id="PS50146">
    <property type="entry name" value="DAGK"/>
    <property type="match status" value="1"/>
</dbReference>
<keyword evidence="7" id="KW-0443">Lipid metabolism</keyword>
<dbReference type="RefSeq" id="WP_149956377.1">
    <property type="nucleotide sequence ID" value="NZ_BKDJ01000005.1"/>
</dbReference>
<dbReference type="PANTHER" id="PTHR12358:SF54">
    <property type="entry name" value="SPHINGOSINE KINASE RELATED PROTEIN"/>
    <property type="match status" value="1"/>
</dbReference>
<evidence type="ECO:0000256" key="4">
    <source>
        <dbReference type="ARBA" id="ARBA00022741"/>
    </source>
</evidence>
<dbReference type="PANTHER" id="PTHR12358">
    <property type="entry name" value="SPHINGOSINE KINASE"/>
    <property type="match status" value="1"/>
</dbReference>
<dbReference type="AlphaFoldDB" id="A0A5A7NPQ6"/>
<keyword evidence="8" id="KW-1208">Phospholipid metabolism</keyword>
<dbReference type="Pfam" id="PF19279">
    <property type="entry name" value="YegS_C"/>
    <property type="match status" value="1"/>
</dbReference>
<dbReference type="InterPro" id="IPR017438">
    <property type="entry name" value="ATP-NAD_kinase_N"/>
</dbReference>
<dbReference type="InterPro" id="IPR016064">
    <property type="entry name" value="NAD/diacylglycerol_kinase_sf"/>
</dbReference>
<dbReference type="InterPro" id="IPR050187">
    <property type="entry name" value="Lipid_Phosphate_FormReg"/>
</dbReference>
<keyword evidence="4" id="KW-0547">Nucleotide-binding</keyword>
<keyword evidence="7" id="KW-0594">Phospholipid biosynthesis</keyword>
<keyword evidence="6" id="KW-0067">ATP-binding</keyword>
<keyword evidence="5 11" id="KW-0418">Kinase</keyword>
<dbReference type="Proteomes" id="UP000325307">
    <property type="component" value="Unassembled WGS sequence"/>
</dbReference>
<evidence type="ECO:0000256" key="3">
    <source>
        <dbReference type="ARBA" id="ARBA00022679"/>
    </source>
</evidence>
<dbReference type="GO" id="GO:0016301">
    <property type="term" value="F:kinase activity"/>
    <property type="evidence" value="ECO:0007669"/>
    <property type="project" value="UniProtKB-KW"/>
</dbReference>
<feature type="domain" description="DAGKc" evidence="10">
    <location>
        <begin position="1"/>
        <end position="132"/>
    </location>
</feature>
<gene>
    <name evidence="11" type="ORF">NCCP1664_12420</name>
</gene>
<evidence type="ECO:0000256" key="7">
    <source>
        <dbReference type="ARBA" id="ARBA00023209"/>
    </source>
</evidence>
<dbReference type="Gene3D" id="2.60.200.40">
    <property type="match status" value="1"/>
</dbReference>
<dbReference type="SMART" id="SM00046">
    <property type="entry name" value="DAGKc"/>
    <property type="match status" value="1"/>
</dbReference>
<keyword evidence="3" id="KW-0808">Transferase</keyword>
<dbReference type="GO" id="GO:0005524">
    <property type="term" value="F:ATP binding"/>
    <property type="evidence" value="ECO:0007669"/>
    <property type="project" value="UniProtKB-KW"/>
</dbReference>
<proteinExistence type="inferred from homology"/>
<dbReference type="InterPro" id="IPR001206">
    <property type="entry name" value="Diacylglycerol_kinase_cat_dom"/>
</dbReference>
<evidence type="ECO:0000256" key="2">
    <source>
        <dbReference type="ARBA" id="ARBA00005983"/>
    </source>
</evidence>
<keyword evidence="7" id="KW-0444">Lipid biosynthesis</keyword>
<keyword evidence="12" id="KW-1185">Reference proteome</keyword>
<comment type="caution">
    <text evidence="11">The sequence shown here is derived from an EMBL/GenBank/DDBJ whole genome shotgun (WGS) entry which is preliminary data.</text>
</comment>
<dbReference type="SUPFAM" id="SSF111331">
    <property type="entry name" value="NAD kinase/diacylglycerol kinase-like"/>
    <property type="match status" value="1"/>
</dbReference>
<dbReference type="EMBL" id="BKDJ01000005">
    <property type="protein sequence ID" value="GER22745.1"/>
    <property type="molecule type" value="Genomic_DNA"/>
</dbReference>
<evidence type="ECO:0000313" key="11">
    <source>
        <dbReference type="EMBL" id="GER22745.1"/>
    </source>
</evidence>